<evidence type="ECO:0000313" key="2">
    <source>
        <dbReference type="EMBL" id="KAG6436276.1"/>
    </source>
</evidence>
<proteinExistence type="predicted"/>
<protein>
    <recommendedName>
        <fullName evidence="1">HAT C-terminal dimerisation domain-containing protein</fullName>
    </recommendedName>
</protein>
<dbReference type="AlphaFoldDB" id="A0A8X8YU23"/>
<keyword evidence="3" id="KW-1185">Reference proteome</keyword>
<dbReference type="EMBL" id="PNBA02000001">
    <property type="protein sequence ID" value="KAG6436276.1"/>
    <property type="molecule type" value="Genomic_DNA"/>
</dbReference>
<reference evidence="2" key="2">
    <citation type="submission" date="2020-08" db="EMBL/GenBank/DDBJ databases">
        <title>Plant Genome Project.</title>
        <authorList>
            <person name="Zhang R.-G."/>
        </authorList>
    </citation>
    <scope>NUCLEOTIDE SEQUENCE</scope>
    <source>
        <strain evidence="2">Huo1</strain>
        <tissue evidence="2">Leaf</tissue>
    </source>
</reference>
<name>A0A8X8YU23_SALSN</name>
<dbReference type="Pfam" id="PF05699">
    <property type="entry name" value="Dimer_Tnp_hAT"/>
    <property type="match status" value="1"/>
</dbReference>
<feature type="domain" description="HAT C-terminal dimerisation" evidence="1">
    <location>
        <begin position="4"/>
        <end position="73"/>
    </location>
</feature>
<dbReference type="InterPro" id="IPR008906">
    <property type="entry name" value="HATC_C_dom"/>
</dbReference>
<reference evidence="2" key="1">
    <citation type="submission" date="2018-01" db="EMBL/GenBank/DDBJ databases">
        <authorList>
            <person name="Mao J.F."/>
        </authorList>
    </citation>
    <scope>NUCLEOTIDE SEQUENCE</scope>
    <source>
        <strain evidence="2">Huo1</strain>
        <tissue evidence="2">Leaf</tissue>
    </source>
</reference>
<dbReference type="InterPro" id="IPR012337">
    <property type="entry name" value="RNaseH-like_sf"/>
</dbReference>
<sequence>MDEDVEIDLLKYWKEKSSRFGVLARMACDVLSIPITTVAFESSFSIGAHVLNKYRNRLLPEKVQALICTLNWLHGYSCTLNWLHGYSNDGDSKDDEEEANAQVEVSKLIDLEELGGSTRALHQGLDANRECGVGPGLAFANAVKERSRAGAVRGGGDADEGLGERRGALRENGEAGEGGSGDSGGAVVSRGEGHILEGGCRIVWSYAAPIRIRVSVSEGYGYADTALSQTTRYADTF</sequence>
<gene>
    <name evidence="2" type="ORF">SASPL_101162</name>
</gene>
<accession>A0A8X8YU23</accession>
<comment type="caution">
    <text evidence="2">The sequence shown here is derived from an EMBL/GenBank/DDBJ whole genome shotgun (WGS) entry which is preliminary data.</text>
</comment>
<evidence type="ECO:0000313" key="3">
    <source>
        <dbReference type="Proteomes" id="UP000298416"/>
    </source>
</evidence>
<dbReference type="PANTHER" id="PTHR23272:SF166">
    <property type="entry name" value="ZINC FINGER BED DOMAIN-CONTAINING PROTEIN RICESLEEPER 2-LIKE ISOFORM X1"/>
    <property type="match status" value="1"/>
</dbReference>
<organism evidence="2">
    <name type="scientific">Salvia splendens</name>
    <name type="common">Scarlet sage</name>
    <dbReference type="NCBI Taxonomy" id="180675"/>
    <lineage>
        <taxon>Eukaryota</taxon>
        <taxon>Viridiplantae</taxon>
        <taxon>Streptophyta</taxon>
        <taxon>Embryophyta</taxon>
        <taxon>Tracheophyta</taxon>
        <taxon>Spermatophyta</taxon>
        <taxon>Magnoliopsida</taxon>
        <taxon>eudicotyledons</taxon>
        <taxon>Gunneridae</taxon>
        <taxon>Pentapetalae</taxon>
        <taxon>asterids</taxon>
        <taxon>lamiids</taxon>
        <taxon>Lamiales</taxon>
        <taxon>Lamiaceae</taxon>
        <taxon>Nepetoideae</taxon>
        <taxon>Mentheae</taxon>
        <taxon>Salviinae</taxon>
        <taxon>Salvia</taxon>
        <taxon>Salvia subgen. Calosphace</taxon>
        <taxon>core Calosphace</taxon>
    </lineage>
</organism>
<dbReference type="SUPFAM" id="SSF53098">
    <property type="entry name" value="Ribonuclease H-like"/>
    <property type="match status" value="1"/>
</dbReference>
<dbReference type="Proteomes" id="UP000298416">
    <property type="component" value="Unassembled WGS sequence"/>
</dbReference>
<dbReference type="GO" id="GO:0046983">
    <property type="term" value="F:protein dimerization activity"/>
    <property type="evidence" value="ECO:0007669"/>
    <property type="project" value="InterPro"/>
</dbReference>
<evidence type="ECO:0000259" key="1">
    <source>
        <dbReference type="Pfam" id="PF05699"/>
    </source>
</evidence>
<dbReference type="PANTHER" id="PTHR23272">
    <property type="entry name" value="BED FINGER-RELATED"/>
    <property type="match status" value="1"/>
</dbReference>